<proteinExistence type="predicted"/>
<gene>
    <name evidence="2" type="ORF">BD289DRAFT_427750</name>
</gene>
<keyword evidence="3" id="KW-1185">Reference proteome</keyword>
<organism evidence="2 3">
    <name type="scientific">Coniella lustricola</name>
    <dbReference type="NCBI Taxonomy" id="2025994"/>
    <lineage>
        <taxon>Eukaryota</taxon>
        <taxon>Fungi</taxon>
        <taxon>Dikarya</taxon>
        <taxon>Ascomycota</taxon>
        <taxon>Pezizomycotina</taxon>
        <taxon>Sordariomycetes</taxon>
        <taxon>Sordariomycetidae</taxon>
        <taxon>Diaporthales</taxon>
        <taxon>Schizoparmaceae</taxon>
        <taxon>Coniella</taxon>
    </lineage>
</organism>
<dbReference type="InParanoid" id="A0A2T3AF16"/>
<evidence type="ECO:0000313" key="3">
    <source>
        <dbReference type="Proteomes" id="UP000241462"/>
    </source>
</evidence>
<feature type="region of interest" description="Disordered" evidence="1">
    <location>
        <begin position="16"/>
        <end position="49"/>
    </location>
</feature>
<protein>
    <submittedName>
        <fullName evidence="2">Uncharacterized protein</fullName>
    </submittedName>
</protein>
<evidence type="ECO:0000256" key="1">
    <source>
        <dbReference type="SAM" id="MobiDB-lite"/>
    </source>
</evidence>
<feature type="compositionally biased region" description="Polar residues" evidence="1">
    <location>
        <begin position="20"/>
        <end position="31"/>
    </location>
</feature>
<dbReference type="Proteomes" id="UP000241462">
    <property type="component" value="Unassembled WGS sequence"/>
</dbReference>
<sequence>MMGVLGSKWTAARFNEETKSGATRNTPSRNVTRAVYKRGRELSSSRRGRTQRRCVWADGGARFLKSSSVERVVFDDLYGRVVAQNCDLRKSRNGRLSGRQPSLKSESGKTEGSCTSETGLVRSVANKTKGEEGELWEMRGWRSRQGHRCA</sequence>
<name>A0A2T3AF16_9PEZI</name>
<evidence type="ECO:0000313" key="2">
    <source>
        <dbReference type="EMBL" id="PSR94360.1"/>
    </source>
</evidence>
<feature type="compositionally biased region" description="Polar residues" evidence="1">
    <location>
        <begin position="99"/>
        <end position="118"/>
    </location>
</feature>
<feature type="region of interest" description="Disordered" evidence="1">
    <location>
        <begin position="89"/>
        <end position="118"/>
    </location>
</feature>
<dbReference type="AlphaFoldDB" id="A0A2T3AF16"/>
<accession>A0A2T3AF16</accession>
<dbReference type="EMBL" id="KZ678399">
    <property type="protein sequence ID" value="PSR94360.1"/>
    <property type="molecule type" value="Genomic_DNA"/>
</dbReference>
<reference evidence="2 3" key="1">
    <citation type="journal article" date="2018" name="Mycol. Prog.">
        <title>Coniella lustricola, a new species from submerged detritus.</title>
        <authorList>
            <person name="Raudabaugh D.B."/>
            <person name="Iturriaga T."/>
            <person name="Carver A."/>
            <person name="Mondo S."/>
            <person name="Pangilinan J."/>
            <person name="Lipzen A."/>
            <person name="He G."/>
            <person name="Amirebrahimi M."/>
            <person name="Grigoriev I.V."/>
            <person name="Miller A.N."/>
        </authorList>
    </citation>
    <scope>NUCLEOTIDE SEQUENCE [LARGE SCALE GENOMIC DNA]</scope>
    <source>
        <strain evidence="2 3">B22-T-1</strain>
    </source>
</reference>